<name>A0AAN9XA63_PSOTE</name>
<dbReference type="GO" id="GO:0052793">
    <property type="term" value="F:pectin acetylesterase activity"/>
    <property type="evidence" value="ECO:0007669"/>
    <property type="project" value="TreeGrafter"/>
</dbReference>
<evidence type="ECO:0000256" key="3">
    <source>
        <dbReference type="ARBA" id="ARBA00005784"/>
    </source>
</evidence>
<comment type="similarity">
    <text evidence="3 6">Belongs to the pectinacetylesterase family.</text>
</comment>
<dbReference type="Proteomes" id="UP001386955">
    <property type="component" value="Unassembled WGS sequence"/>
</dbReference>
<evidence type="ECO:0000256" key="2">
    <source>
        <dbReference type="ARBA" id="ARBA00004191"/>
    </source>
</evidence>
<comment type="subcellular location">
    <subcellularLocation>
        <location evidence="2 6">Secreted</location>
        <location evidence="2 6">Cell wall</location>
    </subcellularLocation>
</comment>
<keyword evidence="4 6" id="KW-0134">Cell wall</keyword>
<keyword evidence="6" id="KW-0378">Hydrolase</keyword>
<feature type="chain" id="PRO_5042665770" description="Pectin acetylesterase" evidence="6">
    <location>
        <begin position="25"/>
        <end position="399"/>
    </location>
</feature>
<gene>
    <name evidence="7" type="ORF">VNO78_27173</name>
</gene>
<dbReference type="PANTHER" id="PTHR21562:SF102">
    <property type="entry name" value="PECTIN ACETYLESTERASE"/>
    <property type="match status" value="1"/>
</dbReference>
<accession>A0AAN9XA63</accession>
<evidence type="ECO:0000313" key="8">
    <source>
        <dbReference type="Proteomes" id="UP001386955"/>
    </source>
</evidence>
<dbReference type="PANTHER" id="PTHR21562">
    <property type="entry name" value="NOTUM-RELATED"/>
    <property type="match status" value="1"/>
</dbReference>
<evidence type="ECO:0000256" key="1">
    <source>
        <dbReference type="ARBA" id="ARBA00003534"/>
    </source>
</evidence>
<comment type="caution">
    <text evidence="7">The sequence shown here is derived from an EMBL/GenBank/DDBJ whole genome shotgun (WGS) entry which is preliminary data.</text>
</comment>
<dbReference type="InterPro" id="IPR029058">
    <property type="entry name" value="AB_hydrolase_fold"/>
</dbReference>
<comment type="function">
    <text evidence="1 6">Hydrolyzes acetyl esters in homogalacturonan regions of pectin. In type I primary cell wall, galacturonic acid residues of pectin can be acetylated at the O-2 and O-3 positions. Decreasing the degree of acetylation of pectin gels in vitro alters their physical properties.</text>
</comment>
<dbReference type="GO" id="GO:0009505">
    <property type="term" value="C:plant-type cell wall"/>
    <property type="evidence" value="ECO:0007669"/>
    <property type="project" value="TreeGrafter"/>
</dbReference>
<dbReference type="InterPro" id="IPR004963">
    <property type="entry name" value="PAE/NOTUM"/>
</dbReference>
<evidence type="ECO:0000256" key="4">
    <source>
        <dbReference type="ARBA" id="ARBA00022512"/>
    </source>
</evidence>
<dbReference type="SUPFAM" id="SSF53474">
    <property type="entry name" value="alpha/beta-Hydrolases"/>
    <property type="match status" value="1"/>
</dbReference>
<keyword evidence="5 6" id="KW-0961">Cell wall biogenesis/degradation</keyword>
<dbReference type="AlphaFoldDB" id="A0AAN9XA63"/>
<feature type="signal peptide" evidence="6">
    <location>
        <begin position="1"/>
        <end position="24"/>
    </location>
</feature>
<keyword evidence="6" id="KW-0732">Signal</keyword>
<protein>
    <recommendedName>
        <fullName evidence="6">Pectin acetylesterase</fullName>
        <ecNumber evidence="6">3.1.1.-</ecNumber>
    </recommendedName>
</protein>
<reference evidence="7 8" key="1">
    <citation type="submission" date="2024-01" db="EMBL/GenBank/DDBJ databases">
        <title>The genomes of 5 underutilized Papilionoideae crops provide insights into root nodulation and disease resistanc.</title>
        <authorList>
            <person name="Jiang F."/>
        </authorList>
    </citation>
    <scope>NUCLEOTIDE SEQUENCE [LARGE SCALE GENOMIC DNA]</scope>
    <source>
        <strain evidence="7">DUOXIRENSHENG_FW03</strain>
        <tissue evidence="7">Leaves</tissue>
    </source>
</reference>
<dbReference type="EMBL" id="JAYMYS010000007">
    <property type="protein sequence ID" value="KAK7386835.1"/>
    <property type="molecule type" value="Genomic_DNA"/>
</dbReference>
<proteinExistence type="inferred from homology"/>
<evidence type="ECO:0000256" key="6">
    <source>
        <dbReference type="RuleBase" id="RU363114"/>
    </source>
</evidence>
<sequence>MESARISQLLNLLVCMLLLLKAQGSLVPLTLVENAVSKGAVCLDGSAPAYHFDKGFGEGINNWIVHIEGGGWCSDVESCLYRKDTSLGSSKQMGELYFTGILNKEQEYNPDFYNWNRVKVRYCDGSSFTGDVEEVDPTNNLYFRGARIFSAVMEELLAKGMKKAENAILSGCSAGGLTTILHCDRFKDLLPSGANVGCVPDAGYFINAKDVSGGHFIQEFYSGVVSTHGSEKNLPTSCSSKQRRELCFFPEYVSSYISTPIFIVNAAYDSWQIQNILVPGSADPSDSWKLCKLDITKCSSDQLSKMQGFKSEFEKAVSVIGISPSKGLFIDSCYAHCQTESQETWFQTHSPQLANTTIAKAVGDWFYGRTPFHHIDCDYPCNPTCQNRVFDLKDHPGIH</sequence>
<organism evidence="7 8">
    <name type="scientific">Psophocarpus tetragonolobus</name>
    <name type="common">Winged bean</name>
    <name type="synonym">Dolichos tetragonolobus</name>
    <dbReference type="NCBI Taxonomy" id="3891"/>
    <lineage>
        <taxon>Eukaryota</taxon>
        <taxon>Viridiplantae</taxon>
        <taxon>Streptophyta</taxon>
        <taxon>Embryophyta</taxon>
        <taxon>Tracheophyta</taxon>
        <taxon>Spermatophyta</taxon>
        <taxon>Magnoliopsida</taxon>
        <taxon>eudicotyledons</taxon>
        <taxon>Gunneridae</taxon>
        <taxon>Pentapetalae</taxon>
        <taxon>rosids</taxon>
        <taxon>fabids</taxon>
        <taxon>Fabales</taxon>
        <taxon>Fabaceae</taxon>
        <taxon>Papilionoideae</taxon>
        <taxon>50 kb inversion clade</taxon>
        <taxon>NPAAA clade</taxon>
        <taxon>indigoferoid/millettioid clade</taxon>
        <taxon>Phaseoleae</taxon>
        <taxon>Psophocarpus</taxon>
    </lineage>
</organism>
<evidence type="ECO:0000256" key="5">
    <source>
        <dbReference type="ARBA" id="ARBA00023316"/>
    </source>
</evidence>
<evidence type="ECO:0000313" key="7">
    <source>
        <dbReference type="EMBL" id="KAK7386835.1"/>
    </source>
</evidence>
<keyword evidence="8" id="KW-1185">Reference proteome</keyword>
<keyword evidence="6" id="KW-0964">Secreted</keyword>
<dbReference type="EC" id="3.1.1.-" evidence="6"/>
<dbReference type="Pfam" id="PF03283">
    <property type="entry name" value="PAE"/>
    <property type="match status" value="1"/>
</dbReference>
<dbReference type="GO" id="GO:0071555">
    <property type="term" value="P:cell wall organization"/>
    <property type="evidence" value="ECO:0007669"/>
    <property type="project" value="UniProtKB-KW"/>
</dbReference>